<dbReference type="PANTHER" id="PTHR11669:SF8">
    <property type="entry name" value="DNA POLYMERASE III SUBUNIT DELTA"/>
    <property type="match status" value="1"/>
</dbReference>
<dbReference type="InterPro" id="IPR027417">
    <property type="entry name" value="P-loop_NTPase"/>
</dbReference>
<dbReference type="GO" id="GO:0009360">
    <property type="term" value="C:DNA polymerase III complex"/>
    <property type="evidence" value="ECO:0007669"/>
    <property type="project" value="TreeGrafter"/>
</dbReference>
<dbReference type="KEGG" id="iod:EJO50_16640"/>
<accession>A0A3S8ZWS5</accession>
<dbReference type="EMBL" id="CP034433">
    <property type="protein sequence ID" value="AZN37950.1"/>
    <property type="molecule type" value="Genomic_DNA"/>
</dbReference>
<dbReference type="Pfam" id="PF13177">
    <property type="entry name" value="DNA_pol3_delta2"/>
    <property type="match status" value="1"/>
</dbReference>
<dbReference type="GO" id="GO:0006261">
    <property type="term" value="P:DNA-templated DNA replication"/>
    <property type="evidence" value="ECO:0007669"/>
    <property type="project" value="TreeGrafter"/>
</dbReference>
<dbReference type="EC" id="2.7.7.7" evidence="1"/>
<dbReference type="InterPro" id="IPR050238">
    <property type="entry name" value="DNA_Rep/Repair_Clamp_Loader"/>
</dbReference>
<dbReference type="GO" id="GO:0008408">
    <property type="term" value="F:3'-5' exonuclease activity"/>
    <property type="evidence" value="ECO:0007669"/>
    <property type="project" value="InterPro"/>
</dbReference>
<evidence type="ECO:0000313" key="1">
    <source>
        <dbReference type="EMBL" id="AZN37950.1"/>
    </source>
</evidence>
<proteinExistence type="predicted"/>
<sequence length="343" mass="38455">MSATMKTLYPWQAAPWSQLMREIDRLPHALLITGEEGIGKRRFAEYLAQLLLCEDTAKTTMPCGVCDGCRWFLAGNHLDFRLVSPGEADAEASEDAKPKRKSQVIGVDDIRDLADFVNLTAHRKGIRVTLVHPAEALNIAAANAFLKTLEEPPAGAVFILVSNHWRRLLPTIRSRCRVFPMAMPDQTAATGWLAQQQVVNPSLHLAHTGGAPLAALDDASAEWLPNRKAFLEHIANPVVLDVLAVAAELEKAKLEMSLVVSWLQKWVHDLISIKMTGKLRYYPDWDSDLRRIATQSPAFFHYIDRLNEAMRLAHHPLNQRLVFESLLFAYLDALRGKSSRGRK</sequence>
<dbReference type="Gene3D" id="3.40.50.300">
    <property type="entry name" value="P-loop containing nucleotide triphosphate hydrolases"/>
    <property type="match status" value="1"/>
</dbReference>
<dbReference type="SUPFAM" id="SSF52540">
    <property type="entry name" value="P-loop containing nucleoside triphosphate hydrolases"/>
    <property type="match status" value="1"/>
</dbReference>
<dbReference type="PANTHER" id="PTHR11669">
    <property type="entry name" value="REPLICATION FACTOR C / DNA POLYMERASE III GAMMA-TAU SUBUNIT"/>
    <property type="match status" value="1"/>
</dbReference>
<dbReference type="Proteomes" id="UP000282438">
    <property type="component" value="Chromosome"/>
</dbReference>
<gene>
    <name evidence="1" type="primary">holB</name>
    <name evidence="1" type="ORF">EJO50_16640</name>
</gene>
<dbReference type="InterPro" id="IPR004622">
    <property type="entry name" value="DNA_pol_HolB"/>
</dbReference>
<dbReference type="GO" id="GO:0003887">
    <property type="term" value="F:DNA-directed DNA polymerase activity"/>
    <property type="evidence" value="ECO:0007669"/>
    <property type="project" value="UniProtKB-EC"/>
</dbReference>
<dbReference type="OrthoDB" id="9811073at2"/>
<keyword evidence="2" id="KW-1185">Reference proteome</keyword>
<evidence type="ECO:0000313" key="2">
    <source>
        <dbReference type="Proteomes" id="UP000282438"/>
    </source>
</evidence>
<protein>
    <submittedName>
        <fullName evidence="1">DNA polymerase III subunit delta</fullName>
        <ecNumber evidence="1">2.7.7.7</ecNumber>
    </submittedName>
</protein>
<dbReference type="NCBIfam" id="TIGR00678">
    <property type="entry name" value="holB"/>
    <property type="match status" value="1"/>
</dbReference>
<dbReference type="AlphaFoldDB" id="A0A3S8ZWS5"/>
<keyword evidence="1" id="KW-0808">Transferase</keyword>
<keyword evidence="1" id="KW-0548">Nucleotidyltransferase</keyword>
<organism evidence="1 2">
    <name type="scientific">Iodobacter ciconiae</name>
    <dbReference type="NCBI Taxonomy" id="2496266"/>
    <lineage>
        <taxon>Bacteria</taxon>
        <taxon>Pseudomonadati</taxon>
        <taxon>Pseudomonadota</taxon>
        <taxon>Betaproteobacteria</taxon>
        <taxon>Neisseriales</taxon>
        <taxon>Chitinibacteraceae</taxon>
        <taxon>Iodobacter</taxon>
    </lineage>
</organism>
<name>A0A3S8ZWS5_9NEIS</name>
<reference evidence="1 2" key="1">
    <citation type="submission" date="2018-12" db="EMBL/GenBank/DDBJ databases">
        <title>Complete genome sequence of Iodobacter sp. H11R3.</title>
        <authorList>
            <person name="Bae J.-W."/>
        </authorList>
    </citation>
    <scope>NUCLEOTIDE SEQUENCE [LARGE SCALE GENOMIC DNA]</scope>
    <source>
        <strain evidence="1 2">H11R3</strain>
    </source>
</reference>